<dbReference type="InterPro" id="IPR027417">
    <property type="entry name" value="P-loop_NTPase"/>
</dbReference>
<evidence type="ECO:0000256" key="2">
    <source>
        <dbReference type="ARBA" id="ARBA00022741"/>
    </source>
</evidence>
<dbReference type="PANTHER" id="PTHR24220:SF685">
    <property type="entry name" value="ABC TRANSPORTER RELATED"/>
    <property type="match status" value="1"/>
</dbReference>
<evidence type="ECO:0000256" key="3">
    <source>
        <dbReference type="ARBA" id="ARBA00022840"/>
    </source>
</evidence>
<dbReference type="SUPFAM" id="SSF52540">
    <property type="entry name" value="P-loop containing nucleoside triphosphate hydrolases"/>
    <property type="match status" value="1"/>
</dbReference>
<evidence type="ECO:0000313" key="6">
    <source>
        <dbReference type="Proteomes" id="UP001174909"/>
    </source>
</evidence>
<organism evidence="5 6">
    <name type="scientific">Geodia barretti</name>
    <name type="common">Barrett's horny sponge</name>
    <dbReference type="NCBI Taxonomy" id="519541"/>
    <lineage>
        <taxon>Eukaryota</taxon>
        <taxon>Metazoa</taxon>
        <taxon>Porifera</taxon>
        <taxon>Demospongiae</taxon>
        <taxon>Heteroscleromorpha</taxon>
        <taxon>Tetractinellida</taxon>
        <taxon>Astrophorina</taxon>
        <taxon>Geodiidae</taxon>
        <taxon>Geodia</taxon>
    </lineage>
</organism>
<dbReference type="PROSITE" id="PS50893">
    <property type="entry name" value="ABC_TRANSPORTER_2"/>
    <property type="match status" value="1"/>
</dbReference>
<dbReference type="GO" id="GO:0098796">
    <property type="term" value="C:membrane protein complex"/>
    <property type="evidence" value="ECO:0007669"/>
    <property type="project" value="UniProtKB-ARBA"/>
</dbReference>
<dbReference type="AlphaFoldDB" id="A0AA35RSE1"/>
<keyword evidence="3 5" id="KW-0067">ATP-binding</keyword>
<dbReference type="CDD" id="cd03255">
    <property type="entry name" value="ABC_MJ0796_LolCDE_FtsE"/>
    <property type="match status" value="1"/>
</dbReference>
<accession>A0AA35RSE1</accession>
<reference evidence="5" key="1">
    <citation type="submission" date="2023-03" db="EMBL/GenBank/DDBJ databases">
        <authorList>
            <person name="Steffen K."/>
            <person name="Cardenas P."/>
        </authorList>
    </citation>
    <scope>NUCLEOTIDE SEQUENCE</scope>
</reference>
<dbReference type="GO" id="GO:0016887">
    <property type="term" value="F:ATP hydrolysis activity"/>
    <property type="evidence" value="ECO:0007669"/>
    <property type="project" value="InterPro"/>
</dbReference>
<dbReference type="SMART" id="SM00382">
    <property type="entry name" value="AAA"/>
    <property type="match status" value="1"/>
</dbReference>
<keyword evidence="6" id="KW-1185">Reference proteome</keyword>
<dbReference type="GO" id="GO:0022857">
    <property type="term" value="F:transmembrane transporter activity"/>
    <property type="evidence" value="ECO:0007669"/>
    <property type="project" value="TreeGrafter"/>
</dbReference>
<keyword evidence="1" id="KW-0813">Transport</keyword>
<dbReference type="InterPro" id="IPR017871">
    <property type="entry name" value="ABC_transporter-like_CS"/>
</dbReference>
<dbReference type="PANTHER" id="PTHR24220">
    <property type="entry name" value="IMPORT ATP-BINDING PROTEIN"/>
    <property type="match status" value="1"/>
</dbReference>
<evidence type="ECO:0000256" key="1">
    <source>
        <dbReference type="ARBA" id="ARBA00022448"/>
    </source>
</evidence>
<dbReference type="Pfam" id="PF00005">
    <property type="entry name" value="ABC_tran"/>
    <property type="match status" value="1"/>
</dbReference>
<dbReference type="PROSITE" id="PS00211">
    <property type="entry name" value="ABC_TRANSPORTER_1"/>
    <property type="match status" value="1"/>
</dbReference>
<gene>
    <name evidence="5" type="ORF">GBAR_LOCUS9690</name>
</gene>
<keyword evidence="2" id="KW-0547">Nucleotide-binding</keyword>
<dbReference type="GO" id="GO:0005524">
    <property type="term" value="F:ATP binding"/>
    <property type="evidence" value="ECO:0007669"/>
    <property type="project" value="UniProtKB-KW"/>
</dbReference>
<dbReference type="InterPro" id="IPR017911">
    <property type="entry name" value="MacB-like_ATP-bd"/>
</dbReference>
<evidence type="ECO:0000313" key="5">
    <source>
        <dbReference type="EMBL" id="CAI8015706.1"/>
    </source>
</evidence>
<feature type="domain" description="ABC transporter" evidence="4">
    <location>
        <begin position="2"/>
        <end position="235"/>
    </location>
</feature>
<dbReference type="FunFam" id="3.40.50.300:FF:000032">
    <property type="entry name" value="Export ABC transporter ATP-binding protein"/>
    <property type="match status" value="1"/>
</dbReference>
<dbReference type="Proteomes" id="UP001174909">
    <property type="component" value="Unassembled WGS sequence"/>
</dbReference>
<dbReference type="GO" id="GO:0005886">
    <property type="term" value="C:plasma membrane"/>
    <property type="evidence" value="ECO:0007669"/>
    <property type="project" value="TreeGrafter"/>
</dbReference>
<dbReference type="InterPro" id="IPR015854">
    <property type="entry name" value="ABC_transpr_LolD-like"/>
</dbReference>
<sequence length="235" mass="25681">MVEMRALTKRYEEGTEARSVIERADAEIHRGEFVALAGPSGSGKTTLLNLISGIDTPTSGDVLIDSVPITKLSEKDRTLFRRKNIGFVFQFFNLIPTLSVKENLLLPLQLNSFPSAESDDRVMYLLERIGMGDRIDSYPDRLSGGEKQRVAIARALAHNPPLILADEPTGNLDADTGRAILSLLKSLIDGSGKTMVIVSHSDVVAGMADRVLAMEDGKLVERIRGDGYVNNRLDS</sequence>
<name>A0AA35RSE1_GEOBA</name>
<dbReference type="Gene3D" id="3.40.50.300">
    <property type="entry name" value="P-loop containing nucleotide triphosphate hydrolases"/>
    <property type="match status" value="1"/>
</dbReference>
<evidence type="ECO:0000259" key="4">
    <source>
        <dbReference type="PROSITE" id="PS50893"/>
    </source>
</evidence>
<dbReference type="EMBL" id="CASHTH010001466">
    <property type="protein sequence ID" value="CAI8015706.1"/>
    <property type="molecule type" value="Genomic_DNA"/>
</dbReference>
<dbReference type="InterPro" id="IPR003593">
    <property type="entry name" value="AAA+_ATPase"/>
</dbReference>
<comment type="caution">
    <text evidence="5">The sequence shown here is derived from an EMBL/GenBank/DDBJ whole genome shotgun (WGS) entry which is preliminary data.</text>
</comment>
<proteinExistence type="predicted"/>
<protein>
    <submittedName>
        <fullName evidence="5">Uncharacterized ABC transporter ATP-binding protein Rv0986</fullName>
    </submittedName>
</protein>
<dbReference type="InterPro" id="IPR003439">
    <property type="entry name" value="ABC_transporter-like_ATP-bd"/>
</dbReference>